<evidence type="ECO:0000313" key="10">
    <source>
        <dbReference type="Proteomes" id="UP000033092"/>
    </source>
</evidence>
<dbReference type="RefSeq" id="WP_148705069.1">
    <property type="nucleotide sequence ID" value="NZ_CP009507.1"/>
</dbReference>
<keyword evidence="5 7" id="KW-1133">Transmembrane helix</keyword>
<evidence type="ECO:0000313" key="9">
    <source>
        <dbReference type="EMBL" id="AKB31895.1"/>
    </source>
</evidence>
<dbReference type="GO" id="GO:0055085">
    <property type="term" value="P:transmembrane transport"/>
    <property type="evidence" value="ECO:0007669"/>
    <property type="project" value="InterPro"/>
</dbReference>
<organism evidence="9 10">
    <name type="scientific">Methanosarcina siciliae HI350</name>
    <dbReference type="NCBI Taxonomy" id="1434119"/>
    <lineage>
        <taxon>Archaea</taxon>
        <taxon>Methanobacteriati</taxon>
        <taxon>Methanobacteriota</taxon>
        <taxon>Stenosarchaea group</taxon>
        <taxon>Methanomicrobia</taxon>
        <taxon>Methanosarcinales</taxon>
        <taxon>Methanosarcinaceae</taxon>
        <taxon>Methanosarcina</taxon>
    </lineage>
</organism>
<comment type="similarity">
    <text evidence="7">Belongs to the binding-protein-dependent transport system permease family.</text>
</comment>
<evidence type="ECO:0000256" key="6">
    <source>
        <dbReference type="ARBA" id="ARBA00023136"/>
    </source>
</evidence>
<dbReference type="Proteomes" id="UP000033092">
    <property type="component" value="Chromosome"/>
</dbReference>
<feature type="transmembrane region" description="Helical" evidence="7">
    <location>
        <begin position="12"/>
        <end position="29"/>
    </location>
</feature>
<evidence type="ECO:0000256" key="2">
    <source>
        <dbReference type="ARBA" id="ARBA00022448"/>
    </source>
</evidence>
<feature type="transmembrane region" description="Helical" evidence="7">
    <location>
        <begin position="174"/>
        <end position="194"/>
    </location>
</feature>
<dbReference type="HOGENOM" id="CLU_036879_0_2_2"/>
<evidence type="ECO:0000256" key="5">
    <source>
        <dbReference type="ARBA" id="ARBA00022989"/>
    </source>
</evidence>
<comment type="subcellular location">
    <subcellularLocation>
        <location evidence="1 7">Cell membrane</location>
        <topology evidence="1 7">Multi-pass membrane protein</topology>
    </subcellularLocation>
</comment>
<dbReference type="EMBL" id="CP009507">
    <property type="protein sequence ID" value="AKB31895.1"/>
    <property type="molecule type" value="Genomic_DNA"/>
</dbReference>
<proteinExistence type="inferred from homology"/>
<dbReference type="InterPro" id="IPR000515">
    <property type="entry name" value="MetI-like"/>
</dbReference>
<evidence type="ECO:0000256" key="7">
    <source>
        <dbReference type="RuleBase" id="RU363032"/>
    </source>
</evidence>
<dbReference type="GeneID" id="41605204"/>
<dbReference type="Pfam" id="PF00528">
    <property type="entry name" value="BPD_transp_1"/>
    <property type="match status" value="1"/>
</dbReference>
<accession>A0A0E3PC40</accession>
<feature type="transmembrane region" description="Helical" evidence="7">
    <location>
        <begin position="282"/>
        <end position="304"/>
    </location>
</feature>
<reference evidence="9 10" key="1">
    <citation type="submission" date="2014-07" db="EMBL/GenBank/DDBJ databases">
        <title>Methanogenic archaea and the global carbon cycle.</title>
        <authorList>
            <person name="Henriksen J.R."/>
            <person name="Luke J."/>
            <person name="Reinhart S."/>
            <person name="Benedict M.N."/>
            <person name="Youngblut N.D."/>
            <person name="Metcalf M.E."/>
            <person name="Whitaker R.J."/>
            <person name="Metcalf W.W."/>
        </authorList>
    </citation>
    <scope>NUCLEOTIDE SEQUENCE [LARGE SCALE GENOMIC DNA]</scope>
    <source>
        <strain evidence="9 10">HI350</strain>
    </source>
</reference>
<feature type="domain" description="ABC transmembrane type-1" evidence="8">
    <location>
        <begin position="100"/>
        <end position="301"/>
    </location>
</feature>
<evidence type="ECO:0000259" key="8">
    <source>
        <dbReference type="PROSITE" id="PS50928"/>
    </source>
</evidence>
<dbReference type="InterPro" id="IPR045621">
    <property type="entry name" value="BPD_transp_1_N"/>
</dbReference>
<dbReference type="SUPFAM" id="SSF161098">
    <property type="entry name" value="MetI-like"/>
    <property type="match status" value="1"/>
</dbReference>
<dbReference type="GO" id="GO:0005886">
    <property type="term" value="C:plasma membrane"/>
    <property type="evidence" value="ECO:0007669"/>
    <property type="project" value="UniProtKB-SubCell"/>
</dbReference>
<keyword evidence="6 7" id="KW-0472">Membrane</keyword>
<sequence>MKKFKIILKRLLQVIPMLIIVTILAFALSNMSSGDVTEITIRSQGLEVNEKNIAIFKEELGLNVPLHIQYINWLKKATVLDFGISFQTKKPVSDEILSRFPATLKLAIAATAISILFAIPIALISARYKDLPIDHFFRIISTAGAAMPDFWLGLILLYLFAIKLDLVPVISGSKLQYIFLPAFTLSVNYGATYIRVLRSNLIEINNYDFMKAARARGLSQNATLMRHGLKNAMLPCITLIGVNFGRLLAGQFAVETIFSWNGIGKFAVDSIKLKDLPVIQGYIVIVAVTFIVINLLLDILYLYMDPKIQLE</sequence>
<gene>
    <name evidence="9" type="ORF">MSSIH_1205</name>
</gene>
<name>A0A0E3PC40_9EURY</name>
<evidence type="ECO:0000256" key="1">
    <source>
        <dbReference type="ARBA" id="ARBA00004651"/>
    </source>
</evidence>
<dbReference type="PROSITE" id="PS50928">
    <property type="entry name" value="ABC_TM1"/>
    <property type="match status" value="1"/>
</dbReference>
<keyword evidence="3" id="KW-1003">Cell membrane</keyword>
<dbReference type="PATRIC" id="fig|1434119.4.peg.1533"/>
<dbReference type="AlphaFoldDB" id="A0A0E3PC40"/>
<dbReference type="Pfam" id="PF19300">
    <property type="entry name" value="BPD_transp_1_N"/>
    <property type="match status" value="1"/>
</dbReference>
<dbReference type="KEGG" id="msz:MSSIH_1205"/>
<feature type="transmembrane region" description="Helical" evidence="7">
    <location>
        <begin position="106"/>
        <end position="124"/>
    </location>
</feature>
<keyword evidence="4 7" id="KW-0812">Transmembrane</keyword>
<dbReference type="CDD" id="cd06261">
    <property type="entry name" value="TM_PBP2"/>
    <property type="match status" value="1"/>
</dbReference>
<keyword evidence="2 7" id="KW-0813">Transport</keyword>
<evidence type="ECO:0000256" key="3">
    <source>
        <dbReference type="ARBA" id="ARBA00022475"/>
    </source>
</evidence>
<protein>
    <submittedName>
        <fullName evidence="9">Oligopeptide transport system permease protein OppB</fullName>
    </submittedName>
</protein>
<evidence type="ECO:0000256" key="4">
    <source>
        <dbReference type="ARBA" id="ARBA00022692"/>
    </source>
</evidence>
<feature type="transmembrane region" description="Helical" evidence="7">
    <location>
        <begin position="136"/>
        <end position="162"/>
    </location>
</feature>
<dbReference type="Gene3D" id="1.10.3720.10">
    <property type="entry name" value="MetI-like"/>
    <property type="match status" value="1"/>
</dbReference>
<dbReference type="PANTHER" id="PTHR43163">
    <property type="entry name" value="DIPEPTIDE TRANSPORT SYSTEM PERMEASE PROTEIN DPPB-RELATED"/>
    <property type="match status" value="1"/>
</dbReference>
<dbReference type="InterPro" id="IPR035906">
    <property type="entry name" value="MetI-like_sf"/>
</dbReference>
<dbReference type="PANTHER" id="PTHR43163:SF6">
    <property type="entry name" value="DIPEPTIDE TRANSPORT SYSTEM PERMEASE PROTEIN DPPB-RELATED"/>
    <property type="match status" value="1"/>
</dbReference>